<dbReference type="VEuPathDB" id="PlasmoDB:PVX_014630"/>
<proteinExistence type="predicted"/>
<feature type="region of interest" description="Disordered" evidence="1">
    <location>
        <begin position="221"/>
        <end position="258"/>
    </location>
</feature>
<gene>
    <name evidence="2" type="ORF">PVP01_0007610</name>
</gene>
<name>A0A565A5F0_PLAVI</name>
<organism evidence="2">
    <name type="scientific">Plasmodium vivax</name>
    <name type="common">malaria parasite P. vivax</name>
    <dbReference type="NCBI Taxonomy" id="5855"/>
    <lineage>
        <taxon>Eukaryota</taxon>
        <taxon>Sar</taxon>
        <taxon>Alveolata</taxon>
        <taxon>Apicomplexa</taxon>
        <taxon>Aconoidasida</taxon>
        <taxon>Haemosporida</taxon>
        <taxon>Plasmodiidae</taxon>
        <taxon>Plasmodium</taxon>
        <taxon>Plasmodium (Plasmodium)</taxon>
    </lineage>
</organism>
<dbReference type="AlphaFoldDB" id="A0A565A5F0"/>
<dbReference type="VEuPathDB" id="PlasmoDB:PVW1_080046300"/>
<sequence length="459" mass="52986">MSKPCVGHNGEYFDYHCYNRLRRYFDTDPRDEDTKNLFRKYMETNGKTGSFESSQSYLFERLSRHLAGDGIYWDISPKLGCSYINYWLNDQIERNKINVSEDNFNKFKNFSKSYDNDRKMLYRKESCEGYLKPIYYEYNYNRKKSLYEMYDWYNLIQIYDARTYKKTICDNYALINRHYRNLIESYTSDDELIAKLDDFIKVINKSEKSVKRLCEYDILPPSSRQKDSKQAPDSQGESISHSPKETSGHVTQTRPDSPSELLVVPEVAEPHAVESHTEESAQLEPTVVQSEAEESPKSELSRTELEEGKFATGLLPGLSQKLYRRDQTFGRSKLPPEAEMMTSEYGVMDTDGYFTSIQGELPQGASEEKEFLNYVQDTFSSIVQNVDPAPVLGVSGGMGVLFILFKYTPIGSFFGGRRGRFRQIPRTFNGPFPGEFLNFQDYDGGFVGYAPMNISPLGE</sequence>
<accession>A0A565A5F0</accession>
<feature type="compositionally biased region" description="Basic and acidic residues" evidence="1">
    <location>
        <begin position="294"/>
        <end position="306"/>
    </location>
</feature>
<evidence type="ECO:0000313" key="2">
    <source>
        <dbReference type="EMBL" id="VVA00049.1"/>
    </source>
</evidence>
<feature type="region of interest" description="Disordered" evidence="1">
    <location>
        <begin position="270"/>
        <end position="306"/>
    </location>
</feature>
<reference evidence="2" key="1">
    <citation type="submission" date="2016-07" db="EMBL/GenBank/DDBJ databases">
        <authorList>
            <consortium name="Pathogen Informatics"/>
        </authorList>
    </citation>
    <scope>NUCLEOTIDE SEQUENCE</scope>
</reference>
<feature type="compositionally biased region" description="Polar residues" evidence="1">
    <location>
        <begin position="231"/>
        <end position="241"/>
    </location>
</feature>
<dbReference type="VEuPathDB" id="PlasmoDB:PVP01_0007610"/>
<dbReference type="VEuPathDB" id="PlasmoDB:PVPAM_080008600"/>
<feature type="compositionally biased region" description="Basic and acidic residues" evidence="1">
    <location>
        <begin position="270"/>
        <end position="279"/>
    </location>
</feature>
<dbReference type="OrthoDB" id="10279533at2759"/>
<dbReference type="Proteomes" id="UP000220605">
    <property type="component" value="Unassembled WGS sequence"/>
</dbReference>
<evidence type="ECO:0000256" key="1">
    <source>
        <dbReference type="SAM" id="MobiDB-lite"/>
    </source>
</evidence>
<protein>
    <submittedName>
        <fullName evidence="2">VIR protein</fullName>
    </submittedName>
</protein>
<dbReference type="EMBL" id="FLZR02000029">
    <property type="protein sequence ID" value="VVA00049.1"/>
    <property type="molecule type" value="Genomic_DNA"/>
</dbReference>